<comment type="caution">
    <text evidence="1">The sequence shown here is derived from an EMBL/GenBank/DDBJ whole genome shotgun (WGS) entry which is preliminary data.</text>
</comment>
<dbReference type="RefSeq" id="WP_109670527.1">
    <property type="nucleotide sequence ID" value="NZ_QGGH01000011.1"/>
</dbReference>
<dbReference type="AlphaFoldDB" id="A0A8E2WAJ5"/>
<protein>
    <submittedName>
        <fullName evidence="1">Uncharacterized protein</fullName>
    </submittedName>
</protein>
<dbReference type="EMBL" id="QGGH01000011">
    <property type="protein sequence ID" value="PWJ88439.1"/>
    <property type="molecule type" value="Genomic_DNA"/>
</dbReference>
<evidence type="ECO:0000313" key="1">
    <source>
        <dbReference type="EMBL" id="PWJ88439.1"/>
    </source>
</evidence>
<sequence>MSIDKLIERLRIKAGMIEMGEKIAWGSDSALMYEAASALASTQAEILRLRQRVAALEYVLEPFAAQAATHGTQIPDEMFIDDYEQPTDRPWKSAAGITVGQLRRAARSLSQDGPAA</sequence>
<reference evidence="1 2" key="1">
    <citation type="submission" date="2018-05" db="EMBL/GenBank/DDBJ databases">
        <title>Genomic Encyclopedia of Type Strains, Phase IV (KMG-IV): sequencing the most valuable type-strain genomes for metagenomic binning, comparative biology and taxonomic classification.</title>
        <authorList>
            <person name="Goeker M."/>
        </authorList>
    </citation>
    <scope>NUCLEOTIDE SEQUENCE [LARGE SCALE GENOMIC DNA]</scope>
    <source>
        <strain evidence="1 2">DSM 2626</strain>
    </source>
</reference>
<name>A0A8E2WAJ5_RHILI</name>
<gene>
    <name evidence="1" type="ORF">C8D77_111162</name>
</gene>
<dbReference type="Proteomes" id="UP000245631">
    <property type="component" value="Unassembled WGS sequence"/>
</dbReference>
<evidence type="ECO:0000313" key="2">
    <source>
        <dbReference type="Proteomes" id="UP000245631"/>
    </source>
</evidence>
<accession>A0A8E2WAJ5</accession>
<organism evidence="1 2">
    <name type="scientific">Rhizobium loti</name>
    <name type="common">Mesorhizobium loti</name>
    <dbReference type="NCBI Taxonomy" id="381"/>
    <lineage>
        <taxon>Bacteria</taxon>
        <taxon>Pseudomonadati</taxon>
        <taxon>Pseudomonadota</taxon>
        <taxon>Alphaproteobacteria</taxon>
        <taxon>Hyphomicrobiales</taxon>
        <taxon>Phyllobacteriaceae</taxon>
        <taxon>Mesorhizobium</taxon>
    </lineage>
</organism>
<dbReference type="GeneID" id="61054934"/>
<proteinExistence type="predicted"/>